<dbReference type="InterPro" id="IPR000602">
    <property type="entry name" value="Glyco_hydro_38_N"/>
</dbReference>
<name>A0A438K642_VITVI</name>
<dbReference type="PANTHER" id="PTHR11607">
    <property type="entry name" value="ALPHA-MANNOSIDASE"/>
    <property type="match status" value="1"/>
</dbReference>
<evidence type="ECO:0000256" key="6">
    <source>
        <dbReference type="ARBA" id="ARBA00022801"/>
    </source>
</evidence>
<dbReference type="InterPro" id="IPR011330">
    <property type="entry name" value="Glyco_hydro/deAcase_b/a-brl"/>
</dbReference>
<feature type="domain" description="Glycoside hydrolase family 38 central" evidence="12">
    <location>
        <begin position="486"/>
        <end position="560"/>
    </location>
</feature>
<reference evidence="13 14" key="1">
    <citation type="journal article" date="2018" name="PLoS Genet.">
        <title>Population sequencing reveals clonal diversity and ancestral inbreeding in the grapevine cultivar Chardonnay.</title>
        <authorList>
            <person name="Roach M.J."/>
            <person name="Johnson D.L."/>
            <person name="Bohlmann J."/>
            <person name="van Vuuren H.J."/>
            <person name="Jones S.J."/>
            <person name="Pretorius I.S."/>
            <person name="Schmidt S.A."/>
            <person name="Borneman A.R."/>
        </authorList>
    </citation>
    <scope>NUCLEOTIDE SEQUENCE [LARGE SCALE GENOMIC DNA]</scope>
    <source>
        <strain evidence="14">cv. Chardonnay</strain>
        <tissue evidence="13">Leaf</tissue>
    </source>
</reference>
<dbReference type="GO" id="GO:0030246">
    <property type="term" value="F:carbohydrate binding"/>
    <property type="evidence" value="ECO:0007669"/>
    <property type="project" value="InterPro"/>
</dbReference>
<evidence type="ECO:0000256" key="10">
    <source>
        <dbReference type="ARBA" id="ARBA00023295"/>
    </source>
</evidence>
<dbReference type="FunFam" id="1.20.1270.50:FF:000003">
    <property type="entry name" value="Alpha-mannosidase"/>
    <property type="match status" value="1"/>
</dbReference>
<dbReference type="InterPro" id="IPR028995">
    <property type="entry name" value="Glyco_hydro_57/38_cen_sf"/>
</dbReference>
<dbReference type="Pfam" id="PF17677">
    <property type="entry name" value="Glyco_hydro38C2"/>
    <property type="match status" value="1"/>
</dbReference>
<evidence type="ECO:0000256" key="11">
    <source>
        <dbReference type="RuleBase" id="RU361199"/>
    </source>
</evidence>
<dbReference type="InterPro" id="IPR048534">
    <property type="entry name" value="Man2a1-like_dom"/>
</dbReference>
<evidence type="ECO:0000256" key="4">
    <source>
        <dbReference type="ARBA" id="ARBA00022723"/>
    </source>
</evidence>
<dbReference type="Gene3D" id="3.20.110.10">
    <property type="entry name" value="Glycoside hydrolase 38, N terminal domain"/>
    <property type="match status" value="1"/>
</dbReference>
<evidence type="ECO:0000256" key="7">
    <source>
        <dbReference type="ARBA" id="ARBA00022833"/>
    </source>
</evidence>
<dbReference type="GO" id="GO:0006013">
    <property type="term" value="P:mannose metabolic process"/>
    <property type="evidence" value="ECO:0007669"/>
    <property type="project" value="InterPro"/>
</dbReference>
<dbReference type="InterPro" id="IPR011682">
    <property type="entry name" value="Glyco_hydro_38_C"/>
</dbReference>
<dbReference type="Pfam" id="PF07748">
    <property type="entry name" value="Glyco_hydro_38C"/>
    <property type="match status" value="1"/>
</dbReference>
<dbReference type="InterPro" id="IPR027291">
    <property type="entry name" value="Glyco_hydro_38_N_sf"/>
</dbReference>
<dbReference type="InterPro" id="IPR037094">
    <property type="entry name" value="Glyco_hydro_38_cen_sf"/>
</dbReference>
<keyword evidence="6 11" id="KW-0378">Hydrolase</keyword>
<evidence type="ECO:0000256" key="5">
    <source>
        <dbReference type="ARBA" id="ARBA00022729"/>
    </source>
</evidence>
<dbReference type="Proteomes" id="UP000288805">
    <property type="component" value="Unassembled WGS sequence"/>
</dbReference>
<dbReference type="Gene3D" id="2.60.40.1180">
    <property type="entry name" value="Golgi alpha-mannosidase II"/>
    <property type="match status" value="1"/>
</dbReference>
<dbReference type="Gene3D" id="2.70.98.30">
    <property type="entry name" value="Golgi alpha-mannosidase II, domain 4"/>
    <property type="match status" value="1"/>
</dbReference>
<proteinExistence type="inferred from homology"/>
<dbReference type="GO" id="GO:0046872">
    <property type="term" value="F:metal ion binding"/>
    <property type="evidence" value="ECO:0007669"/>
    <property type="project" value="UniProtKB-KW"/>
</dbReference>
<organism evidence="13 14">
    <name type="scientific">Vitis vinifera</name>
    <name type="common">Grape</name>
    <dbReference type="NCBI Taxonomy" id="29760"/>
    <lineage>
        <taxon>Eukaryota</taxon>
        <taxon>Viridiplantae</taxon>
        <taxon>Streptophyta</taxon>
        <taxon>Embryophyta</taxon>
        <taxon>Tracheophyta</taxon>
        <taxon>Spermatophyta</taxon>
        <taxon>Magnoliopsida</taxon>
        <taxon>eudicotyledons</taxon>
        <taxon>Gunneridae</taxon>
        <taxon>Pentapetalae</taxon>
        <taxon>rosids</taxon>
        <taxon>Vitales</taxon>
        <taxon>Vitaceae</taxon>
        <taxon>Viteae</taxon>
        <taxon>Vitis</taxon>
    </lineage>
</organism>
<dbReference type="Gene3D" id="2.60.40.1360">
    <property type="match status" value="1"/>
</dbReference>
<comment type="catalytic activity">
    <reaction evidence="1">
        <text>Hydrolysis of terminal, non-reducing alpha-D-mannose residues in alpha-D-mannosides.</text>
        <dbReference type="EC" id="3.2.1.24"/>
    </reaction>
</comment>
<keyword evidence="5" id="KW-0732">Signal</keyword>
<comment type="caution">
    <text evidence="13">The sequence shown here is derived from an EMBL/GenBank/DDBJ whole genome shotgun (WGS) entry which is preliminary data.</text>
</comment>
<evidence type="ECO:0000256" key="9">
    <source>
        <dbReference type="ARBA" id="ARBA00023180"/>
    </source>
</evidence>
<keyword evidence="9" id="KW-0325">Glycoprotein</keyword>
<dbReference type="EC" id="3.2.1.-" evidence="11"/>
<dbReference type="InterPro" id="IPR050843">
    <property type="entry name" value="Glycosyl_Hydrlase_38"/>
</dbReference>
<evidence type="ECO:0000256" key="8">
    <source>
        <dbReference type="ARBA" id="ARBA00023157"/>
    </source>
</evidence>
<dbReference type="EMBL" id="QGNW01000015">
    <property type="protein sequence ID" value="RVX16678.1"/>
    <property type="molecule type" value="Genomic_DNA"/>
</dbReference>
<comment type="similarity">
    <text evidence="2 11">Belongs to the glycosyl hydrolase 38 family.</text>
</comment>
<dbReference type="Gene3D" id="1.20.1270.50">
    <property type="entry name" value="Glycoside hydrolase family 38, central domain"/>
    <property type="match status" value="2"/>
</dbReference>
<dbReference type="InterPro" id="IPR015341">
    <property type="entry name" value="Glyco_hydro_38_cen"/>
</dbReference>
<protein>
    <recommendedName>
        <fullName evidence="3 11">Alpha-mannosidase</fullName>
        <ecNumber evidence="11">3.2.1.-</ecNumber>
    </recommendedName>
</protein>
<evidence type="ECO:0000259" key="12">
    <source>
        <dbReference type="SMART" id="SM00872"/>
    </source>
</evidence>
<dbReference type="InterPro" id="IPR041147">
    <property type="entry name" value="GH38_C"/>
</dbReference>
<evidence type="ECO:0000313" key="14">
    <source>
        <dbReference type="Proteomes" id="UP000288805"/>
    </source>
</evidence>
<dbReference type="InterPro" id="IPR013780">
    <property type="entry name" value="Glyco_hydro_b"/>
</dbReference>
<keyword evidence="7 11" id="KW-0862">Zinc</keyword>
<dbReference type="SUPFAM" id="SSF88713">
    <property type="entry name" value="Glycoside hydrolase/deacetylase"/>
    <property type="match status" value="2"/>
</dbReference>
<dbReference type="AlphaFoldDB" id="A0A438K642"/>
<dbReference type="PANTHER" id="PTHR11607:SF61">
    <property type="entry name" value="ALPHA-MANNOSIDASE"/>
    <property type="match status" value="1"/>
</dbReference>
<dbReference type="FunFam" id="2.60.40.1180:FF:000030">
    <property type="entry name" value="Alpha-mannosidase"/>
    <property type="match status" value="1"/>
</dbReference>
<dbReference type="FunFam" id="2.60.40.1360:FF:000001">
    <property type="entry name" value="Alpha-mannosidase"/>
    <property type="match status" value="1"/>
</dbReference>
<keyword evidence="8" id="KW-1015">Disulfide bond</keyword>
<comment type="cofactor">
    <cofactor evidence="11">
        <name>Zn(2+)</name>
        <dbReference type="ChEBI" id="CHEBI:29105"/>
    </cofactor>
    <text evidence="11">Binds 1 zinc ion per subunit.</text>
</comment>
<dbReference type="SUPFAM" id="SSF88688">
    <property type="entry name" value="Families 57/38 glycoside transferase middle domain"/>
    <property type="match status" value="1"/>
</dbReference>
<dbReference type="Pfam" id="PF09261">
    <property type="entry name" value="Alpha-mann_mid"/>
    <property type="match status" value="1"/>
</dbReference>
<dbReference type="CDD" id="cd10810">
    <property type="entry name" value="GH38N_AMII_LAM_like"/>
    <property type="match status" value="1"/>
</dbReference>
<dbReference type="Pfam" id="PF01074">
    <property type="entry name" value="Glyco_hydro_38N"/>
    <property type="match status" value="1"/>
</dbReference>
<keyword evidence="4 11" id="KW-0479">Metal-binding</keyword>
<dbReference type="SMART" id="SM00872">
    <property type="entry name" value="Alpha-mann_mid"/>
    <property type="match status" value="1"/>
</dbReference>
<accession>A0A438K642</accession>
<keyword evidence="10 11" id="KW-0326">Glycosidase</keyword>
<evidence type="ECO:0000256" key="3">
    <source>
        <dbReference type="ARBA" id="ARBA00012752"/>
    </source>
</evidence>
<sequence>MVSKLSGPAGKGQRRNQCPFVTIEEMSTVSPDHIDSFHQSLVNGGYIKYNTGAGIVEGKLNVHLVPHSHDDVGWLKTIDQYYVGSNNSIQGACVENVLDSVVESLLRNQNRKFVFAEMAFFSRWWYEQSEEIQETVGKLVDGGRLEFICIFVLRNGGWCMHDEATVHYIDMIDQTTLGHRLIKKAFNKAPRAGWQIDPFGHSAVQAYLLGAELGFDSVHFARIDYQDRAKRKEDKSLEVIWRGSKTFGSTSQIFTNAFPVHYSPPNGFGFEIDDFSIPVQDNPHLFDYNVEQRVNDFVAAALVQANVTRTDHIMWTMGDDFQYQYAETWFKQMDKLIHYVNKGHFVLVENRGRTSFFFLLWGWVGERMGERGGSWLSWQERNYASHEAHVEATLGSQLYKIVLNNNPRKSGNIAFRTCGVHPKTIEGTVFLETIKLTLLLQSIPEDGRVNALYSTPSMYVDAKHATNEEWPLKTHDYFPYADRINAYWTGYFTSRPALKRYVRMLSGYYLAARQLEFLAGRSSNGLNTFSLGDALGIAQHHDAVTGTAKQHTTNDYAKRLAIGASEVGCSACKLNLVTEATVNSALSCIASKNSGQCAASTSSFSQCQLLNISFCPPTEEDIPEGKSLVVVAYNPLGWKRTDFVRIPVNDSDFVVQDSTGNTIEAQYLKVDNVTINLRNFYTKAYLGRSPKNVPKFWLLFQVSVPPLGWNTYFISKASGKESSRSGYITVMDSPQNESIEVGPGSLKMSFSSTTGQLERMFDSKTGVSCLTFPLSVEPVFFDKMNWGEVWFSVVQFNCEQEYYDHPVDLPIQQSYLWYGSSDGGLDSQPSGAYIFRPNGAPPTVVSRSVPLKVMRGPLVDEVHQQFSPWIYQVVILAMDLGLHKTIFDHDRVLVTRLYKDKDHAEVEFTIGPIPVDDSVGKEVITRMTANMVTNKVFYTDSSGRDFLKRVRDYREDWSLSVNQPEAGNYYPRAADFDLFFPRLILESLPRIRNQNFLSWLIVPLEESSIKDGQVELMLHRRMIFDDGRGVGEALDETTCVENTCEGLTVRGNYYMSIDLLGDGAQWRRTTGQEIYSPLLLAFTHEKLETWTASHLTKGTVMEPNYSLPLNVAVITLQELDDGSVLLRLAHLYEAGEDAKYSTLAKVELQKMFRGKKIKEITETNLSTNQEKSEMKSLKWKVEGDNGDETAPLRGGPVDNSTLVVELGPMEIRTFLLEF</sequence>
<evidence type="ECO:0000256" key="1">
    <source>
        <dbReference type="ARBA" id="ARBA00000365"/>
    </source>
</evidence>
<evidence type="ECO:0000256" key="2">
    <source>
        <dbReference type="ARBA" id="ARBA00009792"/>
    </source>
</evidence>
<gene>
    <name evidence="13" type="primary">MANA_3</name>
    <name evidence="13" type="ORF">CK203_005992</name>
</gene>
<dbReference type="SUPFAM" id="SSF74650">
    <property type="entry name" value="Galactose mutarotase-like"/>
    <property type="match status" value="1"/>
</dbReference>
<dbReference type="GO" id="GO:0004559">
    <property type="term" value="F:alpha-mannosidase activity"/>
    <property type="evidence" value="ECO:0007669"/>
    <property type="project" value="UniProtKB-EC"/>
</dbReference>
<dbReference type="Pfam" id="PF21260">
    <property type="entry name" value="Laman-like_dom"/>
    <property type="match status" value="1"/>
</dbReference>
<dbReference type="FunFam" id="3.20.110.10:FF:000001">
    <property type="entry name" value="Alpha-mannosidase"/>
    <property type="match status" value="1"/>
</dbReference>
<evidence type="ECO:0000313" key="13">
    <source>
        <dbReference type="EMBL" id="RVX16678.1"/>
    </source>
</evidence>
<dbReference type="InterPro" id="IPR011013">
    <property type="entry name" value="Gal_mutarotase_sf_dom"/>
</dbReference>
<dbReference type="FunFam" id="1.20.1270.50:FF:000002">
    <property type="entry name" value="Alpha-mannosidase"/>
    <property type="match status" value="1"/>
</dbReference>